<keyword evidence="2" id="KW-0808">Transferase</keyword>
<organism evidence="5 6">
    <name type="scientific">Flexistipes sinusarabici</name>
    <dbReference type="NCBI Taxonomy" id="2352"/>
    <lineage>
        <taxon>Bacteria</taxon>
        <taxon>Pseudomonadati</taxon>
        <taxon>Deferribacterota</taxon>
        <taxon>Deferribacteres</taxon>
        <taxon>Deferribacterales</taxon>
        <taxon>Flexistipitaceae</taxon>
        <taxon>Flexistipes</taxon>
    </lineage>
</organism>
<name>A0A3D5QDA2_FLESI</name>
<dbReference type="InterPro" id="IPR008567">
    <property type="entry name" value="BKACE"/>
</dbReference>
<evidence type="ECO:0000256" key="4">
    <source>
        <dbReference type="ARBA" id="ARBA00022833"/>
    </source>
</evidence>
<dbReference type="PANTHER" id="PTHR37418:SF2">
    <property type="entry name" value="3-KETO-5-AMINOHEXANOATE CLEAVAGE ENZYME"/>
    <property type="match status" value="1"/>
</dbReference>
<dbReference type="GO" id="GO:0043720">
    <property type="term" value="F:3-keto-5-aminohexanoate cleavage activity"/>
    <property type="evidence" value="ECO:0007669"/>
    <property type="project" value="InterPro"/>
</dbReference>
<dbReference type="PANTHER" id="PTHR37418">
    <property type="entry name" value="3-KETO-5-AMINOHEXANOATE CLEAVAGE ENZYME-RELATED"/>
    <property type="match status" value="1"/>
</dbReference>
<dbReference type="GO" id="GO:0046872">
    <property type="term" value="F:metal ion binding"/>
    <property type="evidence" value="ECO:0007669"/>
    <property type="project" value="UniProtKB-KW"/>
</dbReference>
<comment type="cofactor">
    <cofactor evidence="1">
        <name>Zn(2+)</name>
        <dbReference type="ChEBI" id="CHEBI:29105"/>
    </cofactor>
</comment>
<reference evidence="5 6" key="1">
    <citation type="journal article" date="2018" name="Nat. Biotechnol.">
        <title>A standardized bacterial taxonomy based on genome phylogeny substantially revises the tree of life.</title>
        <authorList>
            <person name="Parks D.H."/>
            <person name="Chuvochina M."/>
            <person name="Waite D.W."/>
            <person name="Rinke C."/>
            <person name="Skarshewski A."/>
            <person name="Chaumeil P.A."/>
            <person name="Hugenholtz P."/>
        </authorList>
    </citation>
    <scope>NUCLEOTIDE SEQUENCE [LARGE SCALE GENOMIC DNA]</scope>
    <source>
        <strain evidence="5">UBA8672</strain>
    </source>
</reference>
<evidence type="ECO:0000256" key="1">
    <source>
        <dbReference type="ARBA" id="ARBA00001947"/>
    </source>
</evidence>
<evidence type="ECO:0000256" key="3">
    <source>
        <dbReference type="ARBA" id="ARBA00022723"/>
    </source>
</evidence>
<evidence type="ECO:0000256" key="2">
    <source>
        <dbReference type="ARBA" id="ARBA00022679"/>
    </source>
</evidence>
<dbReference type="EMBL" id="DPPF01000191">
    <property type="protein sequence ID" value="HCW93835.1"/>
    <property type="molecule type" value="Genomic_DNA"/>
</dbReference>
<dbReference type="AlphaFoldDB" id="A0A3D5QDA2"/>
<keyword evidence="3" id="KW-0479">Metal-binding</keyword>
<dbReference type="InterPro" id="IPR013785">
    <property type="entry name" value="Aldolase_TIM"/>
</dbReference>
<dbReference type="Proteomes" id="UP000262325">
    <property type="component" value="Unassembled WGS sequence"/>
</dbReference>
<keyword evidence="4" id="KW-0862">Zinc</keyword>
<comment type="caution">
    <text evidence="5">The sequence shown here is derived from an EMBL/GenBank/DDBJ whole genome shotgun (WGS) entry which is preliminary data.</text>
</comment>
<evidence type="ECO:0000313" key="5">
    <source>
        <dbReference type="EMBL" id="HCW93835.1"/>
    </source>
</evidence>
<proteinExistence type="predicted"/>
<protein>
    <submittedName>
        <fullName evidence="5">3-keto-5-aminohexanoate cleavage protein</fullName>
    </submittedName>
</protein>
<evidence type="ECO:0000313" key="6">
    <source>
        <dbReference type="Proteomes" id="UP000262325"/>
    </source>
</evidence>
<dbReference type="Gene3D" id="3.20.20.70">
    <property type="entry name" value="Aldolase class I"/>
    <property type="match status" value="1"/>
</dbReference>
<sequence length="281" mass="31203">MKIGEPLIVNLACTGVIPTRKMNPYVPVEHDEIVEDVAKCMELGVQIVHLHARDSEERQIGDPEPYGRLIESIRKLPGGNDLIIGVTTSGRKDPDFESRARVLDLDGSAKPDMASLTLSSLNFVQAASINEPDIICKLAERMKERGIKPELEVFDLGMINYSYYLLRKGFLEEPLYFNILLGNIAGAQPDPAHFSSMINFLPAGSINTVAGLGQFQLGANGLGILFSDGVRVGLEDNIWYDQSRTKHADNCSLVSRVIEQGKLFDRTLLPRRELRDKLKLI</sequence>
<dbReference type="Pfam" id="PF05853">
    <property type="entry name" value="BKACE"/>
    <property type="match status" value="1"/>
</dbReference>
<accession>A0A3D5QDA2</accession>
<gene>
    <name evidence="5" type="ORF">DHM44_09155</name>
</gene>